<evidence type="ECO:0000313" key="2">
    <source>
        <dbReference type="EMBL" id="GIM62993.1"/>
    </source>
</evidence>
<organism evidence="2 3">
    <name type="scientific">Actinoplanes auranticolor</name>
    <dbReference type="NCBI Taxonomy" id="47988"/>
    <lineage>
        <taxon>Bacteria</taxon>
        <taxon>Bacillati</taxon>
        <taxon>Actinomycetota</taxon>
        <taxon>Actinomycetes</taxon>
        <taxon>Micromonosporales</taxon>
        <taxon>Micromonosporaceae</taxon>
        <taxon>Actinoplanes</taxon>
    </lineage>
</organism>
<feature type="region of interest" description="Disordered" evidence="1">
    <location>
        <begin position="24"/>
        <end position="57"/>
    </location>
</feature>
<comment type="caution">
    <text evidence="2">The sequence shown here is derived from an EMBL/GenBank/DDBJ whole genome shotgun (WGS) entry which is preliminary data.</text>
</comment>
<dbReference type="EMBL" id="BOQL01000001">
    <property type="protein sequence ID" value="GIM62993.1"/>
    <property type="molecule type" value="Genomic_DNA"/>
</dbReference>
<accession>A0A919S2X2</accession>
<dbReference type="AlphaFoldDB" id="A0A919S2X2"/>
<name>A0A919S2X2_9ACTN</name>
<proteinExistence type="predicted"/>
<evidence type="ECO:0000256" key="1">
    <source>
        <dbReference type="SAM" id="MobiDB-lite"/>
    </source>
</evidence>
<keyword evidence="3" id="KW-1185">Reference proteome</keyword>
<reference evidence="2" key="1">
    <citation type="submission" date="2021-03" db="EMBL/GenBank/DDBJ databases">
        <title>Whole genome shotgun sequence of Actinoplanes auranticolor NBRC 12245.</title>
        <authorList>
            <person name="Komaki H."/>
            <person name="Tamura T."/>
        </authorList>
    </citation>
    <scope>NUCLEOTIDE SEQUENCE</scope>
    <source>
        <strain evidence="2">NBRC 12245</strain>
    </source>
</reference>
<sequence length="138" mass="14817">MHTMSPARQDQMRAELNQLVQRWARQLDEATPDDDGQADASATPDPAARRRSQLARMTAGEHMRELLAGLIAKSAADATLYGAGYPELGEAVGISRQAARKRWPHLAAALGGRRARSWKQPPGGVGWATDSSLGYPGG</sequence>
<dbReference type="RefSeq" id="WP_212986276.1">
    <property type="nucleotide sequence ID" value="NZ_BAABEA010000029.1"/>
</dbReference>
<protein>
    <submittedName>
        <fullName evidence="2">Uncharacterized protein</fullName>
    </submittedName>
</protein>
<gene>
    <name evidence="2" type="ORF">Aau02nite_01190</name>
</gene>
<evidence type="ECO:0000313" key="3">
    <source>
        <dbReference type="Proteomes" id="UP000681340"/>
    </source>
</evidence>
<feature type="region of interest" description="Disordered" evidence="1">
    <location>
        <begin position="112"/>
        <end position="138"/>
    </location>
</feature>
<dbReference type="Proteomes" id="UP000681340">
    <property type="component" value="Unassembled WGS sequence"/>
</dbReference>